<organism evidence="3 4">
    <name type="scientific">Diatrype stigma</name>
    <dbReference type="NCBI Taxonomy" id="117547"/>
    <lineage>
        <taxon>Eukaryota</taxon>
        <taxon>Fungi</taxon>
        <taxon>Dikarya</taxon>
        <taxon>Ascomycota</taxon>
        <taxon>Pezizomycotina</taxon>
        <taxon>Sordariomycetes</taxon>
        <taxon>Xylariomycetidae</taxon>
        <taxon>Xylariales</taxon>
        <taxon>Diatrypaceae</taxon>
        <taxon>Diatrype</taxon>
    </lineage>
</organism>
<dbReference type="Proteomes" id="UP001320420">
    <property type="component" value="Unassembled WGS sequence"/>
</dbReference>
<comment type="caution">
    <text evidence="3">The sequence shown here is derived from an EMBL/GenBank/DDBJ whole genome shotgun (WGS) entry which is preliminary data.</text>
</comment>
<feature type="signal peptide" evidence="2">
    <location>
        <begin position="1"/>
        <end position="23"/>
    </location>
</feature>
<keyword evidence="4" id="KW-1185">Reference proteome</keyword>
<accession>A0AAN9USB6</accession>
<dbReference type="EMBL" id="JAKJXP020000022">
    <property type="protein sequence ID" value="KAK7754215.1"/>
    <property type="molecule type" value="Genomic_DNA"/>
</dbReference>
<name>A0AAN9USB6_9PEZI</name>
<sequence>MGPINHVHIILLLVALVSVYVMAEFYYDMKYGPQVDLNGVEIHETPTASTTPQGTVAPDNKEGEEDELEEDGEGDDDYDYDQDNEEEDNDEDDDEDESDTGVKLSLSSSSQSQSSRPLIMYAYSETPNARSNLEFFLKEGLHDGADFVFVLNGPAEEALWLIRNASASANVEVVERPNTCYDLGAHGEVLRAGGRWRRYARFVLLNASIRGPFIPYWSRACWSDAYLARVTDEVKLVGMTANCNPQFHIQSMIWATDAIGMGLLLYPQKQEQKQQQRRRRRRRSDDDDGSDEIDEIEEEETETDADTDSDSHQAVEPGSGVALQGCYNERDRAIGAEVGTTAMIRGAGYEVDAMMAAFHKGDASHGYAAGCGVAVTEGGSAGDVLFNGAYFGANVHPYETVFMKANRDIDPRTLELLTGWHLNGTMGRDGSWDVCA</sequence>
<reference evidence="3 4" key="1">
    <citation type="submission" date="2024-02" db="EMBL/GenBank/DDBJ databases">
        <title>De novo assembly and annotation of 12 fungi associated with fruit tree decline syndrome in Ontario, Canada.</title>
        <authorList>
            <person name="Sulman M."/>
            <person name="Ellouze W."/>
            <person name="Ilyukhin E."/>
        </authorList>
    </citation>
    <scope>NUCLEOTIDE SEQUENCE [LARGE SCALE GENOMIC DNA]</scope>
    <source>
        <strain evidence="3 4">M11/M66-122</strain>
    </source>
</reference>
<feature type="region of interest" description="Disordered" evidence="1">
    <location>
        <begin position="45"/>
        <end position="111"/>
    </location>
</feature>
<feature type="compositionally biased region" description="Acidic residues" evidence="1">
    <location>
        <begin position="62"/>
        <end position="99"/>
    </location>
</feature>
<feature type="compositionally biased region" description="Acidic residues" evidence="1">
    <location>
        <begin position="286"/>
        <end position="308"/>
    </location>
</feature>
<keyword evidence="2" id="KW-0732">Signal</keyword>
<evidence type="ECO:0000256" key="2">
    <source>
        <dbReference type="SAM" id="SignalP"/>
    </source>
</evidence>
<evidence type="ECO:0000313" key="3">
    <source>
        <dbReference type="EMBL" id="KAK7754215.1"/>
    </source>
</evidence>
<protein>
    <submittedName>
        <fullName evidence="3">Uncharacterized protein</fullName>
    </submittedName>
</protein>
<proteinExistence type="predicted"/>
<gene>
    <name evidence="3" type="ORF">SLS62_003792</name>
</gene>
<feature type="region of interest" description="Disordered" evidence="1">
    <location>
        <begin position="270"/>
        <end position="322"/>
    </location>
</feature>
<evidence type="ECO:0000313" key="4">
    <source>
        <dbReference type="Proteomes" id="UP001320420"/>
    </source>
</evidence>
<dbReference type="AlphaFoldDB" id="A0AAN9USB6"/>
<evidence type="ECO:0000256" key="1">
    <source>
        <dbReference type="SAM" id="MobiDB-lite"/>
    </source>
</evidence>
<feature type="chain" id="PRO_5042881341" evidence="2">
    <location>
        <begin position="24"/>
        <end position="436"/>
    </location>
</feature>